<gene>
    <name evidence="2" type="ORF">CLAFUR5_11424</name>
</gene>
<dbReference type="EMBL" id="CP090170">
    <property type="protein sequence ID" value="UJO21156.1"/>
    <property type="molecule type" value="Genomic_DNA"/>
</dbReference>
<evidence type="ECO:0000313" key="3">
    <source>
        <dbReference type="Proteomes" id="UP000756132"/>
    </source>
</evidence>
<dbReference type="RefSeq" id="XP_047765522.1">
    <property type="nucleotide sequence ID" value="XM_047910572.1"/>
</dbReference>
<reference evidence="2" key="2">
    <citation type="journal article" date="2022" name="Microb. Genom.">
        <title>A chromosome-scale genome assembly of the tomato pathogen Cladosporium fulvum reveals a compartmentalized genome architecture and the presence of a dispensable chromosome.</title>
        <authorList>
            <person name="Zaccaron A.Z."/>
            <person name="Chen L.H."/>
            <person name="Samaras A."/>
            <person name="Stergiopoulos I."/>
        </authorList>
    </citation>
    <scope>NUCLEOTIDE SEQUENCE</scope>
    <source>
        <strain evidence="2">Race5_Kim</strain>
    </source>
</reference>
<accession>A0A9Q8PER7</accession>
<organism evidence="2 3">
    <name type="scientific">Passalora fulva</name>
    <name type="common">Tomato leaf mold</name>
    <name type="synonym">Cladosporium fulvum</name>
    <dbReference type="NCBI Taxonomy" id="5499"/>
    <lineage>
        <taxon>Eukaryota</taxon>
        <taxon>Fungi</taxon>
        <taxon>Dikarya</taxon>
        <taxon>Ascomycota</taxon>
        <taxon>Pezizomycotina</taxon>
        <taxon>Dothideomycetes</taxon>
        <taxon>Dothideomycetidae</taxon>
        <taxon>Mycosphaerellales</taxon>
        <taxon>Mycosphaerellaceae</taxon>
        <taxon>Fulvia</taxon>
    </lineage>
</organism>
<feature type="domain" description="2EXR" evidence="1">
    <location>
        <begin position="16"/>
        <end position="62"/>
    </location>
</feature>
<dbReference type="Pfam" id="PF20150">
    <property type="entry name" value="2EXR"/>
    <property type="match status" value="1"/>
</dbReference>
<name>A0A9Q8PER7_PASFU</name>
<dbReference type="KEGG" id="ffu:CLAFUR5_11424"/>
<dbReference type="InterPro" id="IPR045518">
    <property type="entry name" value="2EXR"/>
</dbReference>
<sequence length="98" mass="11313">MSEPRNLILTWTGDDFKSNTPPPNVAHVCHEAREETLKQYELTFASRGRRARILFGFSKDTLYITDDALIILLPQSSGRIQRLKHFRNDNFMAQKCSS</sequence>
<keyword evidence="3" id="KW-1185">Reference proteome</keyword>
<evidence type="ECO:0000259" key="1">
    <source>
        <dbReference type="Pfam" id="PF20150"/>
    </source>
</evidence>
<protein>
    <recommendedName>
        <fullName evidence="1">2EXR domain-containing protein</fullName>
    </recommendedName>
</protein>
<evidence type="ECO:0000313" key="2">
    <source>
        <dbReference type="EMBL" id="UJO21156.1"/>
    </source>
</evidence>
<dbReference type="OrthoDB" id="3561261at2759"/>
<dbReference type="GeneID" id="71991302"/>
<proteinExistence type="predicted"/>
<dbReference type="Proteomes" id="UP000756132">
    <property type="component" value="Chromosome 8"/>
</dbReference>
<reference evidence="2" key="1">
    <citation type="submission" date="2021-12" db="EMBL/GenBank/DDBJ databases">
        <authorList>
            <person name="Zaccaron A."/>
            <person name="Stergiopoulos I."/>
        </authorList>
    </citation>
    <scope>NUCLEOTIDE SEQUENCE</scope>
    <source>
        <strain evidence="2">Race5_Kim</strain>
    </source>
</reference>
<dbReference type="AlphaFoldDB" id="A0A9Q8PER7"/>